<keyword evidence="9" id="KW-1185">Reference proteome</keyword>
<feature type="compositionally biased region" description="Polar residues" evidence="5">
    <location>
        <begin position="147"/>
        <end position="158"/>
    </location>
</feature>
<dbReference type="AlphaFoldDB" id="A0AAV7IUC7"/>
<evidence type="ECO:0000256" key="1">
    <source>
        <dbReference type="ARBA" id="ARBA00004370"/>
    </source>
</evidence>
<keyword evidence="2 6" id="KW-0812">Transmembrane</keyword>
<dbReference type="PANTHER" id="PTHR31395:SF23">
    <property type="entry name" value="GEO05642P1"/>
    <property type="match status" value="1"/>
</dbReference>
<feature type="signal peptide" evidence="7">
    <location>
        <begin position="1"/>
        <end position="21"/>
    </location>
</feature>
<feature type="compositionally biased region" description="Polar residues" evidence="5">
    <location>
        <begin position="172"/>
        <end position="181"/>
    </location>
</feature>
<evidence type="ECO:0008006" key="10">
    <source>
        <dbReference type="Google" id="ProtNLM"/>
    </source>
</evidence>
<comment type="subcellular location">
    <subcellularLocation>
        <location evidence="1">Membrane</location>
    </subcellularLocation>
</comment>
<keyword evidence="3 6" id="KW-1133">Transmembrane helix</keyword>
<dbReference type="PANTHER" id="PTHR31395">
    <property type="entry name" value="SHISA"/>
    <property type="match status" value="1"/>
</dbReference>
<dbReference type="InterPro" id="IPR026910">
    <property type="entry name" value="Shisa"/>
</dbReference>
<keyword evidence="7" id="KW-0732">Signal</keyword>
<dbReference type="GO" id="GO:0016020">
    <property type="term" value="C:membrane"/>
    <property type="evidence" value="ECO:0007669"/>
    <property type="project" value="UniProtKB-SubCell"/>
</dbReference>
<evidence type="ECO:0000256" key="4">
    <source>
        <dbReference type="ARBA" id="ARBA00023136"/>
    </source>
</evidence>
<evidence type="ECO:0000313" key="9">
    <source>
        <dbReference type="Proteomes" id="UP000826195"/>
    </source>
</evidence>
<dbReference type="EMBL" id="JAHXZJ010000374">
    <property type="protein sequence ID" value="KAH0560367.1"/>
    <property type="molecule type" value="Genomic_DNA"/>
</dbReference>
<evidence type="ECO:0000256" key="6">
    <source>
        <dbReference type="SAM" id="Phobius"/>
    </source>
</evidence>
<organism evidence="8 9">
    <name type="scientific">Cotesia glomerata</name>
    <name type="common">Lepidopteran parasitic wasp</name>
    <name type="synonym">Apanteles glomeratus</name>
    <dbReference type="NCBI Taxonomy" id="32391"/>
    <lineage>
        <taxon>Eukaryota</taxon>
        <taxon>Metazoa</taxon>
        <taxon>Ecdysozoa</taxon>
        <taxon>Arthropoda</taxon>
        <taxon>Hexapoda</taxon>
        <taxon>Insecta</taxon>
        <taxon>Pterygota</taxon>
        <taxon>Neoptera</taxon>
        <taxon>Endopterygota</taxon>
        <taxon>Hymenoptera</taxon>
        <taxon>Apocrita</taxon>
        <taxon>Ichneumonoidea</taxon>
        <taxon>Braconidae</taxon>
        <taxon>Microgastrinae</taxon>
        <taxon>Cotesia</taxon>
    </lineage>
</organism>
<evidence type="ECO:0000256" key="2">
    <source>
        <dbReference type="ARBA" id="ARBA00022692"/>
    </source>
</evidence>
<dbReference type="Proteomes" id="UP000826195">
    <property type="component" value="Unassembled WGS sequence"/>
</dbReference>
<evidence type="ECO:0000256" key="3">
    <source>
        <dbReference type="ARBA" id="ARBA00022989"/>
    </source>
</evidence>
<comment type="caution">
    <text evidence="8">The sequence shown here is derived from an EMBL/GenBank/DDBJ whole genome shotgun (WGS) entry which is preliminary data.</text>
</comment>
<reference evidence="8 9" key="1">
    <citation type="journal article" date="2021" name="J. Hered.">
        <title>A chromosome-level genome assembly of the parasitoid wasp, Cotesia glomerata (Hymenoptera: Braconidae).</title>
        <authorList>
            <person name="Pinto B.J."/>
            <person name="Weis J.J."/>
            <person name="Gamble T."/>
            <person name="Ode P.J."/>
            <person name="Paul R."/>
            <person name="Zaspel J.M."/>
        </authorList>
    </citation>
    <scope>NUCLEOTIDE SEQUENCE [LARGE SCALE GENOMIC DNA]</scope>
    <source>
        <strain evidence="8">CgM1</strain>
    </source>
</reference>
<feature type="transmembrane region" description="Helical" evidence="6">
    <location>
        <begin position="77"/>
        <end position="102"/>
    </location>
</feature>
<keyword evidence="4 6" id="KW-0472">Membrane</keyword>
<feature type="region of interest" description="Disordered" evidence="5">
    <location>
        <begin position="144"/>
        <end position="181"/>
    </location>
</feature>
<name>A0AAV7IUC7_COTGL</name>
<evidence type="ECO:0000256" key="7">
    <source>
        <dbReference type="SAM" id="SignalP"/>
    </source>
</evidence>
<accession>A0AAV7IUC7</accession>
<protein>
    <recommendedName>
        <fullName evidence="10">Protein shisa-5-like</fullName>
    </recommendedName>
</protein>
<feature type="chain" id="PRO_5044000839" description="Protein shisa-5-like" evidence="7">
    <location>
        <begin position="22"/>
        <end position="181"/>
    </location>
</feature>
<evidence type="ECO:0000256" key="5">
    <source>
        <dbReference type="SAM" id="MobiDB-lite"/>
    </source>
</evidence>
<gene>
    <name evidence="8" type="ORF">KQX54_003851</name>
</gene>
<evidence type="ECO:0000313" key="8">
    <source>
        <dbReference type="EMBL" id="KAH0560367.1"/>
    </source>
</evidence>
<sequence length="181" mass="20009">MTSFVTLTTLVIVFSTSAVYGMDCSLGSSKNFLDEVISHCPKPLIDDSSKEYCCFNTHGDYYCCDAQEFALTTGLGIIVPAIIAVIVVVTFIVLCISCLCCSCCPWYKRRHRGTVYGRGVMVIHQPVNNPMPNQQPIHTIYPPYPASNPQVSASTHQGQPPPYSAEPYAKQSPYNPNYQQQ</sequence>
<proteinExistence type="predicted"/>